<evidence type="ECO:0000313" key="1">
    <source>
        <dbReference type="EMBL" id="PWR71851.1"/>
    </source>
</evidence>
<comment type="caution">
    <text evidence="1">The sequence shown here is derived from an EMBL/GenBank/DDBJ whole genome shotgun (WGS) entry which is preliminary data.</text>
</comment>
<reference evidence="1 2" key="1">
    <citation type="submission" date="2018-05" db="EMBL/GenBank/DDBJ databases">
        <title>Draft genome of Methanospirillum stamsii Pt1.</title>
        <authorList>
            <person name="Dueholm M.S."/>
            <person name="Nielsen P.H."/>
            <person name="Bakmann L.F."/>
            <person name="Otzen D.E."/>
        </authorList>
    </citation>
    <scope>NUCLEOTIDE SEQUENCE [LARGE SCALE GENOMIC DNA]</scope>
    <source>
        <strain evidence="1 2">Pt1</strain>
    </source>
</reference>
<sequence>MITWLDNPLNYSYVRKTSYTSLSSRFPVKTLGKKFQQFGKLIGHELIERKDSNTKGVYLYHHQFYWLKEHDRDLAPDGVYKGPRGFGGRMPVEAVDPVRLME</sequence>
<accession>A0A2V2N8E8</accession>
<dbReference type="RefSeq" id="WP_109941621.1">
    <property type="nucleotide sequence ID" value="NZ_CP176366.1"/>
</dbReference>
<gene>
    <name evidence="1" type="ORF">DLD82_13310</name>
</gene>
<keyword evidence="2" id="KW-1185">Reference proteome</keyword>
<organism evidence="1 2">
    <name type="scientific">Methanospirillum stamsii</name>
    <dbReference type="NCBI Taxonomy" id="1277351"/>
    <lineage>
        <taxon>Archaea</taxon>
        <taxon>Methanobacteriati</taxon>
        <taxon>Methanobacteriota</taxon>
        <taxon>Stenosarchaea group</taxon>
        <taxon>Methanomicrobia</taxon>
        <taxon>Methanomicrobiales</taxon>
        <taxon>Methanospirillaceae</taxon>
        <taxon>Methanospirillum</taxon>
    </lineage>
</organism>
<name>A0A2V2N8E8_9EURY</name>
<dbReference type="EMBL" id="QGMZ01000029">
    <property type="protein sequence ID" value="PWR71851.1"/>
    <property type="molecule type" value="Genomic_DNA"/>
</dbReference>
<dbReference type="OrthoDB" id="372418at2157"/>
<dbReference type="InterPro" id="IPR046051">
    <property type="entry name" value="DUF6009"/>
</dbReference>
<proteinExistence type="predicted"/>
<dbReference type="AlphaFoldDB" id="A0A2V2N8E8"/>
<evidence type="ECO:0000313" key="2">
    <source>
        <dbReference type="Proteomes" id="UP000245934"/>
    </source>
</evidence>
<dbReference type="Pfam" id="PF19472">
    <property type="entry name" value="DUF6009"/>
    <property type="match status" value="1"/>
</dbReference>
<dbReference type="GeneID" id="97610675"/>
<dbReference type="Proteomes" id="UP000245934">
    <property type="component" value="Unassembled WGS sequence"/>
</dbReference>
<protein>
    <submittedName>
        <fullName evidence="1">Uncharacterized protein</fullName>
    </submittedName>
</protein>